<accession>A0A3A1Y8W0</accession>
<dbReference type="AlphaFoldDB" id="A0A3A1Y8W0"/>
<evidence type="ECO:0000256" key="2">
    <source>
        <dbReference type="ARBA" id="ARBA00022705"/>
    </source>
</evidence>
<dbReference type="Pfam" id="PF01556">
    <property type="entry name" value="DnaJ_C"/>
    <property type="match status" value="1"/>
</dbReference>
<sequence length="383" mass="42450">MAQTYYEILGVSQSADEKEIKRAYRKLSLKYHPDKNPSEEAAEKFKEINTAYEVLSSPEKRQMYDSLGHDTYIQTNGQGFGAGGGFHGFGGGFGGGFEDIFNMFTQGGRGGEGRGNTVIQGSDINLAITLTFEDLFFGKTVNIKYTRQKDCDECKGKGTTDESDVKTCDHCHGTGTIQNFIFSQTCPTCKGTGKIVRNPCKKCHGNATVSTTENFSYEFKHIRPDTRLRFRGMGNEAGAGTLPGNLVIQINLAQHDIFELTNNYDLLVTYPIDAFTASIGGTVKVPTLDGVVDVEVQPGIQNNDHTVIAEKGIYIGDRRTNLVVVFQVRTLTNLTKEQKELINKLIETINPEKQYDAGKAKSREFSFGKHLSKIKDYIKKILK</sequence>
<dbReference type="GO" id="GO:0005524">
    <property type="term" value="F:ATP binding"/>
    <property type="evidence" value="ECO:0007669"/>
    <property type="project" value="InterPro"/>
</dbReference>
<keyword evidence="4 11" id="KW-0677">Repeat</keyword>
<keyword evidence="3 11" id="KW-0479">Metal-binding</keyword>
<comment type="caution">
    <text evidence="15">The sequence shown here is derived from an EMBL/GenBank/DDBJ whole genome shotgun (WGS) entry which is preliminary data.</text>
</comment>
<dbReference type="InterPro" id="IPR001623">
    <property type="entry name" value="DnaJ_domain"/>
</dbReference>
<dbReference type="PROSITE" id="PS50076">
    <property type="entry name" value="DNAJ_2"/>
    <property type="match status" value="1"/>
</dbReference>
<dbReference type="GO" id="GO:0005737">
    <property type="term" value="C:cytoplasm"/>
    <property type="evidence" value="ECO:0007669"/>
    <property type="project" value="UniProtKB-SubCell"/>
</dbReference>
<comment type="similarity">
    <text evidence="9 11">Belongs to the DnaJ family.</text>
</comment>
<dbReference type="InterPro" id="IPR008971">
    <property type="entry name" value="HSP40/DnaJ_pept-bd"/>
</dbReference>
<comment type="subcellular location">
    <subcellularLocation>
        <location evidence="11">Cytoplasm</location>
    </subcellularLocation>
</comment>
<protein>
    <recommendedName>
        <fullName evidence="10 11">Chaperone protein DnaJ</fullName>
    </recommendedName>
</protein>
<dbReference type="OrthoDB" id="9779889at2"/>
<dbReference type="GO" id="GO:0008270">
    <property type="term" value="F:zinc ion binding"/>
    <property type="evidence" value="ECO:0007669"/>
    <property type="project" value="UniProtKB-UniRule"/>
</dbReference>
<feature type="domain" description="CR-type" evidence="14">
    <location>
        <begin position="138"/>
        <end position="212"/>
    </location>
</feature>
<gene>
    <name evidence="11" type="primary">dnaJ</name>
    <name evidence="15" type="ORF">CJP74_04130</name>
</gene>
<evidence type="ECO:0000256" key="8">
    <source>
        <dbReference type="ARBA" id="ARBA00023186"/>
    </source>
</evidence>
<dbReference type="InterPro" id="IPR036869">
    <property type="entry name" value="J_dom_sf"/>
</dbReference>
<feature type="binding site" evidence="11">
    <location>
        <position position="151"/>
    </location>
    <ligand>
        <name>Zn(2+)</name>
        <dbReference type="ChEBI" id="CHEBI:29105"/>
        <label>1</label>
    </ligand>
</feature>
<keyword evidence="5 11" id="KW-0863">Zinc-finger</keyword>
<dbReference type="Gene3D" id="2.10.230.10">
    <property type="entry name" value="Heat shock protein DnaJ, cysteine-rich domain"/>
    <property type="match status" value="1"/>
</dbReference>
<dbReference type="EMBL" id="NRJH01000032">
    <property type="protein sequence ID" value="RIY32574.1"/>
    <property type="molecule type" value="Genomic_DNA"/>
</dbReference>
<proteinExistence type="inferred from homology"/>
<dbReference type="PROSITE" id="PS51188">
    <property type="entry name" value="ZF_CR"/>
    <property type="match status" value="1"/>
</dbReference>
<dbReference type="SMART" id="SM00271">
    <property type="entry name" value="DnaJ"/>
    <property type="match status" value="1"/>
</dbReference>
<dbReference type="InterPro" id="IPR001305">
    <property type="entry name" value="HSP_DnaJ_Cys-rich_dom"/>
</dbReference>
<evidence type="ECO:0000313" key="16">
    <source>
        <dbReference type="Proteomes" id="UP000266258"/>
    </source>
</evidence>
<keyword evidence="8 11" id="KW-0143">Chaperone</keyword>
<evidence type="ECO:0000256" key="4">
    <source>
        <dbReference type="ARBA" id="ARBA00022737"/>
    </source>
</evidence>
<feature type="binding site" evidence="11">
    <location>
        <position position="186"/>
    </location>
    <ligand>
        <name>Zn(2+)</name>
        <dbReference type="ChEBI" id="CHEBI:29105"/>
        <label>2</label>
    </ligand>
</feature>
<comment type="cofactor">
    <cofactor evidence="11">
        <name>Zn(2+)</name>
        <dbReference type="ChEBI" id="CHEBI:29105"/>
    </cofactor>
    <text evidence="11">Binds 2 Zn(2+) ions per monomer.</text>
</comment>
<dbReference type="SUPFAM" id="SSF57938">
    <property type="entry name" value="DnaJ/Hsp40 cysteine-rich domain"/>
    <property type="match status" value="1"/>
</dbReference>
<dbReference type="GO" id="GO:0042026">
    <property type="term" value="P:protein refolding"/>
    <property type="evidence" value="ECO:0007669"/>
    <property type="project" value="TreeGrafter"/>
</dbReference>
<dbReference type="Pfam" id="PF00684">
    <property type="entry name" value="DnaJ_CXXCXGXG"/>
    <property type="match status" value="1"/>
</dbReference>
<keyword evidence="6 11" id="KW-0862">Zinc</keyword>
<dbReference type="Proteomes" id="UP000266258">
    <property type="component" value="Unassembled WGS sequence"/>
</dbReference>
<feature type="zinc finger region" description="CR-type" evidence="12">
    <location>
        <begin position="138"/>
        <end position="212"/>
    </location>
</feature>
<dbReference type="Gene3D" id="1.10.287.110">
    <property type="entry name" value="DnaJ domain"/>
    <property type="match status" value="1"/>
</dbReference>
<evidence type="ECO:0000313" key="15">
    <source>
        <dbReference type="EMBL" id="RIY32574.1"/>
    </source>
</evidence>
<dbReference type="CDD" id="cd06257">
    <property type="entry name" value="DnaJ"/>
    <property type="match status" value="1"/>
</dbReference>
<evidence type="ECO:0000256" key="11">
    <source>
        <dbReference type="HAMAP-Rule" id="MF_01152"/>
    </source>
</evidence>
<dbReference type="PANTHER" id="PTHR43096:SF48">
    <property type="entry name" value="CHAPERONE PROTEIN DNAJ"/>
    <property type="match status" value="1"/>
</dbReference>
<evidence type="ECO:0000256" key="3">
    <source>
        <dbReference type="ARBA" id="ARBA00022723"/>
    </source>
</evidence>
<dbReference type="PANTHER" id="PTHR43096">
    <property type="entry name" value="DNAJ HOMOLOG 1, MITOCHONDRIAL-RELATED"/>
    <property type="match status" value="1"/>
</dbReference>
<dbReference type="InterPro" id="IPR012724">
    <property type="entry name" value="DnaJ"/>
</dbReference>
<feature type="binding site" evidence="11">
    <location>
        <position position="154"/>
    </location>
    <ligand>
        <name>Zn(2+)</name>
        <dbReference type="ChEBI" id="CHEBI:29105"/>
        <label>1</label>
    </ligand>
</feature>
<keyword evidence="2 11" id="KW-0235">DNA replication</keyword>
<feature type="binding site" evidence="11">
    <location>
        <position position="168"/>
    </location>
    <ligand>
        <name>Zn(2+)</name>
        <dbReference type="ChEBI" id="CHEBI:29105"/>
        <label>2</label>
    </ligand>
</feature>
<dbReference type="InterPro" id="IPR002939">
    <property type="entry name" value="DnaJ_C"/>
</dbReference>
<evidence type="ECO:0000259" key="14">
    <source>
        <dbReference type="PROSITE" id="PS51188"/>
    </source>
</evidence>
<comment type="function">
    <text evidence="11">Participates actively in the response to hyperosmotic and heat shock by preventing the aggregation of stress-denatured proteins and by disaggregating proteins, also in an autonomous, DnaK-independent fashion. Unfolded proteins bind initially to DnaJ; upon interaction with the DnaJ-bound protein, DnaK hydrolyzes its bound ATP, resulting in the formation of a stable complex. GrpE releases ADP from DnaK; ATP binding to DnaK triggers the release of the substrate protein, thus completing the reaction cycle. Several rounds of ATP-dependent interactions between DnaJ, DnaK and GrpE are required for fully efficient folding. Also involved, together with DnaK and GrpE, in the DNA replication of plasmids through activation of initiation proteins.</text>
</comment>
<comment type="subunit">
    <text evidence="11">Homodimer.</text>
</comment>
<evidence type="ECO:0000256" key="12">
    <source>
        <dbReference type="PROSITE-ProRule" id="PRU00546"/>
    </source>
</evidence>
<evidence type="ECO:0000256" key="7">
    <source>
        <dbReference type="ARBA" id="ARBA00023016"/>
    </source>
</evidence>
<reference evidence="15 16" key="1">
    <citation type="submission" date="2017-08" db="EMBL/GenBank/DDBJ databases">
        <title>Reclassification of Bisgaard taxon 37 and 44.</title>
        <authorList>
            <person name="Christensen H."/>
        </authorList>
    </citation>
    <scope>NUCLEOTIDE SEQUENCE [LARGE SCALE GENOMIC DNA]</scope>
    <source>
        <strain evidence="15 16">B96_4</strain>
    </source>
</reference>
<dbReference type="GO" id="GO:0051082">
    <property type="term" value="F:unfolded protein binding"/>
    <property type="evidence" value="ECO:0007669"/>
    <property type="project" value="UniProtKB-UniRule"/>
</dbReference>
<dbReference type="PRINTS" id="PR00625">
    <property type="entry name" value="JDOMAIN"/>
</dbReference>
<keyword evidence="1 11" id="KW-0963">Cytoplasm</keyword>
<dbReference type="Pfam" id="PF00226">
    <property type="entry name" value="DnaJ"/>
    <property type="match status" value="1"/>
</dbReference>
<keyword evidence="7 11" id="KW-0346">Stress response</keyword>
<feature type="binding site" evidence="11">
    <location>
        <position position="203"/>
    </location>
    <ligand>
        <name>Zn(2+)</name>
        <dbReference type="ChEBI" id="CHEBI:29105"/>
        <label>1</label>
    </ligand>
</feature>
<feature type="domain" description="J" evidence="13">
    <location>
        <begin position="4"/>
        <end position="68"/>
    </location>
</feature>
<keyword evidence="16" id="KW-1185">Reference proteome</keyword>
<dbReference type="GO" id="GO:0006260">
    <property type="term" value="P:DNA replication"/>
    <property type="evidence" value="ECO:0007669"/>
    <property type="project" value="UniProtKB-KW"/>
</dbReference>
<comment type="caution">
    <text evidence="11">Lacks conserved residue(s) required for the propagation of feature annotation.</text>
</comment>
<evidence type="ECO:0000256" key="9">
    <source>
        <dbReference type="ARBA" id="ARBA00061004"/>
    </source>
</evidence>
<feature type="binding site" evidence="11">
    <location>
        <position position="189"/>
    </location>
    <ligand>
        <name>Zn(2+)</name>
        <dbReference type="ChEBI" id="CHEBI:29105"/>
        <label>2</label>
    </ligand>
</feature>
<organism evidence="15 16">
    <name type="scientific">Psittacicella melopsittaci</name>
    <dbReference type="NCBI Taxonomy" id="2028576"/>
    <lineage>
        <taxon>Bacteria</taxon>
        <taxon>Pseudomonadati</taxon>
        <taxon>Pseudomonadota</taxon>
        <taxon>Gammaproteobacteria</taxon>
        <taxon>Pasteurellales</taxon>
        <taxon>Psittacicellaceae</taxon>
        <taxon>Psittacicella</taxon>
    </lineage>
</organism>
<feature type="binding site" evidence="11">
    <location>
        <position position="171"/>
    </location>
    <ligand>
        <name>Zn(2+)</name>
        <dbReference type="ChEBI" id="CHEBI:29105"/>
        <label>2</label>
    </ligand>
</feature>
<evidence type="ECO:0000256" key="10">
    <source>
        <dbReference type="ARBA" id="ARBA00067609"/>
    </source>
</evidence>
<comment type="domain">
    <text evidence="11">The J domain is necessary and sufficient to stimulate DnaK ATPase activity. Zinc center 1 plays an important role in the autonomous, DnaK-independent chaperone activity of DnaJ. Zinc center 2 is essential for interaction with DnaK and for DnaJ activity.</text>
</comment>
<dbReference type="GO" id="GO:0009408">
    <property type="term" value="P:response to heat"/>
    <property type="evidence" value="ECO:0007669"/>
    <property type="project" value="InterPro"/>
</dbReference>
<evidence type="ECO:0000256" key="6">
    <source>
        <dbReference type="ARBA" id="ARBA00022833"/>
    </source>
</evidence>
<evidence type="ECO:0000256" key="1">
    <source>
        <dbReference type="ARBA" id="ARBA00022490"/>
    </source>
</evidence>
<evidence type="ECO:0000259" key="13">
    <source>
        <dbReference type="PROSITE" id="PS50076"/>
    </source>
</evidence>
<evidence type="ECO:0000256" key="5">
    <source>
        <dbReference type="ARBA" id="ARBA00022771"/>
    </source>
</evidence>
<name>A0A3A1Y8W0_9GAMM</name>
<dbReference type="InterPro" id="IPR036410">
    <property type="entry name" value="HSP_DnaJ_Cys-rich_dom_sf"/>
</dbReference>
<dbReference type="SUPFAM" id="SSF49493">
    <property type="entry name" value="HSP40/DnaJ peptide-binding domain"/>
    <property type="match status" value="2"/>
</dbReference>
<dbReference type="Gene3D" id="2.60.260.20">
    <property type="entry name" value="Urease metallochaperone UreE, N-terminal domain"/>
    <property type="match status" value="2"/>
</dbReference>
<feature type="binding site" evidence="11">
    <location>
        <position position="200"/>
    </location>
    <ligand>
        <name>Zn(2+)</name>
        <dbReference type="ChEBI" id="CHEBI:29105"/>
        <label>1</label>
    </ligand>
</feature>
<dbReference type="HAMAP" id="MF_01152">
    <property type="entry name" value="DnaJ"/>
    <property type="match status" value="1"/>
</dbReference>
<dbReference type="GO" id="GO:0031072">
    <property type="term" value="F:heat shock protein binding"/>
    <property type="evidence" value="ECO:0007669"/>
    <property type="project" value="InterPro"/>
</dbReference>
<dbReference type="CDD" id="cd10719">
    <property type="entry name" value="DnaJ_zf"/>
    <property type="match status" value="1"/>
</dbReference>
<dbReference type="RefSeq" id="WP_119497005.1">
    <property type="nucleotide sequence ID" value="NZ_NRJH01000032.1"/>
</dbReference>
<dbReference type="CDD" id="cd10747">
    <property type="entry name" value="DnaJ_C"/>
    <property type="match status" value="1"/>
</dbReference>
<dbReference type="FunFam" id="2.10.230.10:FF:000002">
    <property type="entry name" value="Molecular chaperone DnaJ"/>
    <property type="match status" value="1"/>
</dbReference>
<dbReference type="SUPFAM" id="SSF46565">
    <property type="entry name" value="Chaperone J-domain"/>
    <property type="match status" value="1"/>
</dbReference>